<evidence type="ECO:0000256" key="9">
    <source>
        <dbReference type="ARBA" id="ARBA00022833"/>
    </source>
</evidence>
<dbReference type="EMBL" id="JAKNSF020000034">
    <property type="protein sequence ID" value="KAK7728286.1"/>
    <property type="molecule type" value="Genomic_DNA"/>
</dbReference>
<keyword evidence="9" id="KW-0862">Zinc</keyword>
<dbReference type="PANTHER" id="PTHR11705:SF143">
    <property type="entry name" value="SLL0236 PROTEIN"/>
    <property type="match status" value="1"/>
</dbReference>
<evidence type="ECO:0000256" key="8">
    <source>
        <dbReference type="ARBA" id="ARBA00022801"/>
    </source>
</evidence>
<keyword evidence="4" id="KW-0121">Carboxypeptidase</keyword>
<dbReference type="Gene3D" id="3.30.70.340">
    <property type="entry name" value="Metallocarboxypeptidase-like"/>
    <property type="match status" value="1"/>
</dbReference>
<keyword evidence="8" id="KW-0378">Hydrolase</keyword>
<keyword evidence="11" id="KW-0482">Metalloprotease</keyword>
<keyword evidence="12" id="KW-0865">Zymogen</keyword>
<proteinExistence type="inferred from homology"/>
<evidence type="ECO:0000256" key="11">
    <source>
        <dbReference type="ARBA" id="ARBA00023049"/>
    </source>
</evidence>
<evidence type="ECO:0000256" key="7">
    <source>
        <dbReference type="ARBA" id="ARBA00022729"/>
    </source>
</evidence>
<reference evidence="17 18" key="1">
    <citation type="submission" date="2024-02" db="EMBL/GenBank/DDBJ databases">
        <title>De novo assembly and annotation of 12 fungi associated with fruit tree decline syndrome in Ontario, Canada.</title>
        <authorList>
            <person name="Sulman M."/>
            <person name="Ellouze W."/>
            <person name="Ilyukhin E."/>
        </authorList>
    </citation>
    <scope>NUCLEOTIDE SEQUENCE [LARGE SCALE GENOMIC DNA]</scope>
    <source>
        <strain evidence="17 18">M169</strain>
    </source>
</reference>
<feature type="domain" description="Peptidase M14" evidence="16">
    <location>
        <begin position="118"/>
        <end position="423"/>
    </location>
</feature>
<dbReference type="InterPro" id="IPR003146">
    <property type="entry name" value="M14A_act_pep"/>
</dbReference>
<dbReference type="InterPro" id="IPR057246">
    <property type="entry name" value="CARBOXYPEPT_ZN_1"/>
</dbReference>
<protein>
    <recommendedName>
        <fullName evidence="16">Peptidase M14 domain-containing protein</fullName>
    </recommendedName>
</protein>
<evidence type="ECO:0000256" key="5">
    <source>
        <dbReference type="ARBA" id="ARBA00022670"/>
    </source>
</evidence>
<dbReference type="PRINTS" id="PR00765">
    <property type="entry name" value="CRBOXYPTASEA"/>
</dbReference>
<dbReference type="InterPro" id="IPR000834">
    <property type="entry name" value="Peptidase_M14"/>
</dbReference>
<accession>A0ABR1P7C2</accession>
<organism evidence="17 18">
    <name type="scientific">Diaporthe eres</name>
    <name type="common">Phomopsis oblonga</name>
    <dbReference type="NCBI Taxonomy" id="83184"/>
    <lineage>
        <taxon>Eukaryota</taxon>
        <taxon>Fungi</taxon>
        <taxon>Dikarya</taxon>
        <taxon>Ascomycota</taxon>
        <taxon>Pezizomycotina</taxon>
        <taxon>Sordariomycetes</taxon>
        <taxon>Sordariomycetidae</taxon>
        <taxon>Diaporthales</taxon>
        <taxon>Diaporthaceae</taxon>
        <taxon>Diaporthe</taxon>
        <taxon>Diaporthe eres species complex</taxon>
    </lineage>
</organism>
<evidence type="ECO:0000256" key="15">
    <source>
        <dbReference type="SAM" id="SignalP"/>
    </source>
</evidence>
<dbReference type="PROSITE" id="PS00132">
    <property type="entry name" value="CARBOXYPEPT_ZN_1"/>
    <property type="match status" value="1"/>
</dbReference>
<dbReference type="Pfam" id="PF00246">
    <property type="entry name" value="Peptidase_M14"/>
    <property type="match status" value="1"/>
</dbReference>
<evidence type="ECO:0000256" key="3">
    <source>
        <dbReference type="ARBA" id="ARBA00005988"/>
    </source>
</evidence>
<keyword evidence="7 15" id="KW-0732">Signal</keyword>
<dbReference type="PANTHER" id="PTHR11705">
    <property type="entry name" value="PROTEASE FAMILY M14 CARBOXYPEPTIDASE A,B"/>
    <property type="match status" value="1"/>
</dbReference>
<dbReference type="InterPro" id="IPR036990">
    <property type="entry name" value="M14A-like_propep"/>
</dbReference>
<dbReference type="Pfam" id="PF02244">
    <property type="entry name" value="Propep_M14"/>
    <property type="match status" value="1"/>
</dbReference>
<name>A0ABR1P7C2_DIAER</name>
<comment type="caution">
    <text evidence="17">The sequence shown here is derived from an EMBL/GenBank/DDBJ whole genome shotgun (WGS) entry which is preliminary data.</text>
</comment>
<evidence type="ECO:0000256" key="1">
    <source>
        <dbReference type="ARBA" id="ARBA00001947"/>
    </source>
</evidence>
<evidence type="ECO:0000256" key="10">
    <source>
        <dbReference type="ARBA" id="ARBA00023026"/>
    </source>
</evidence>
<keyword evidence="6" id="KW-0479">Metal-binding</keyword>
<evidence type="ECO:0000256" key="6">
    <source>
        <dbReference type="ARBA" id="ARBA00022723"/>
    </source>
</evidence>
<evidence type="ECO:0000313" key="17">
    <source>
        <dbReference type="EMBL" id="KAK7728286.1"/>
    </source>
</evidence>
<dbReference type="SUPFAM" id="SSF54897">
    <property type="entry name" value="Protease propeptides/inhibitors"/>
    <property type="match status" value="1"/>
</dbReference>
<evidence type="ECO:0000256" key="4">
    <source>
        <dbReference type="ARBA" id="ARBA00022645"/>
    </source>
</evidence>
<keyword evidence="18" id="KW-1185">Reference proteome</keyword>
<keyword evidence="13" id="KW-1015">Disulfide bond</keyword>
<evidence type="ECO:0000256" key="13">
    <source>
        <dbReference type="ARBA" id="ARBA00023157"/>
    </source>
</evidence>
<evidence type="ECO:0000256" key="12">
    <source>
        <dbReference type="ARBA" id="ARBA00023145"/>
    </source>
</evidence>
<feature type="chain" id="PRO_5046380955" description="Peptidase M14 domain-containing protein" evidence="15">
    <location>
        <begin position="24"/>
        <end position="434"/>
    </location>
</feature>
<evidence type="ECO:0000259" key="16">
    <source>
        <dbReference type="PROSITE" id="PS52035"/>
    </source>
</evidence>
<dbReference type="PROSITE" id="PS52035">
    <property type="entry name" value="PEPTIDASE_M14"/>
    <property type="match status" value="1"/>
</dbReference>
<sequence>MRFPTLFWTCSSLGSIALGHAQASKGQYDGHKVVRVKTEGRPNAVLQGLASITLEPWKEETVGSHFDVVVPPEKLAQFESLNLRSTILHMDLGESIAAESAPRSTWKRQADDLSWYDTYHAYEEHIQYFEDLQALFPNNSELISSGTSYEGRDLFGIHLWGDAGPGKPAVLYHGTVHAREWITTLTVEYLTLQLINGYKAGDNDTLTVLDNFDFYIIPIVNPDGFVYTQTTNRLWRKNRQPGPANSTCVGRDINRNWEFAWNPASSGASADPCGQTYGGEAPSDSPENKGLDGLVRELRDTVGIKLYIDWHSYGQYFLFPYGYNETIYLPQLGKWSRTGSLMSEEIRDSSDRRTTFTFGPGGAILYRSVGNSRDHVYSIGGADFSWTIELPDTGDFGFVLPPEQIRPIVEEQWAGQKVLYSLLNEVFFDDQGPA</sequence>
<gene>
    <name evidence="17" type="ORF">SLS63_006734</name>
</gene>
<feature type="signal peptide" evidence="15">
    <location>
        <begin position="1"/>
        <end position="23"/>
    </location>
</feature>
<dbReference type="CDD" id="cd03860">
    <property type="entry name" value="M14_CP_A-B_like"/>
    <property type="match status" value="1"/>
</dbReference>
<evidence type="ECO:0000256" key="14">
    <source>
        <dbReference type="PROSITE-ProRule" id="PRU01379"/>
    </source>
</evidence>
<comment type="similarity">
    <text evidence="3 14">Belongs to the peptidase M14 family.</text>
</comment>
<evidence type="ECO:0000256" key="2">
    <source>
        <dbReference type="ARBA" id="ARBA00003091"/>
    </source>
</evidence>
<dbReference type="Gene3D" id="3.40.630.10">
    <property type="entry name" value="Zn peptidases"/>
    <property type="match status" value="1"/>
</dbReference>
<feature type="active site" description="Proton donor/acceptor" evidence="14">
    <location>
        <position position="389"/>
    </location>
</feature>
<dbReference type="Proteomes" id="UP001430848">
    <property type="component" value="Unassembled WGS sequence"/>
</dbReference>
<comment type="function">
    <text evidence="2">Extracellular metalloprotease that contributes to pathogenicity.</text>
</comment>
<keyword evidence="5" id="KW-0645">Protease</keyword>
<evidence type="ECO:0000313" key="18">
    <source>
        <dbReference type="Proteomes" id="UP001430848"/>
    </source>
</evidence>
<comment type="cofactor">
    <cofactor evidence="1">
        <name>Zn(2+)</name>
        <dbReference type="ChEBI" id="CHEBI:29105"/>
    </cofactor>
</comment>
<dbReference type="SMART" id="SM00631">
    <property type="entry name" value="Zn_pept"/>
    <property type="match status" value="1"/>
</dbReference>
<keyword evidence="10" id="KW-0843">Virulence</keyword>
<dbReference type="SUPFAM" id="SSF53187">
    <property type="entry name" value="Zn-dependent exopeptidases"/>
    <property type="match status" value="1"/>
</dbReference>